<dbReference type="OMA" id="RMMAQDP"/>
<evidence type="ECO:0000313" key="3">
    <source>
        <dbReference type="EMBL" id="PTQ29380.1"/>
    </source>
</evidence>
<proteinExistence type="predicted"/>
<organism evidence="3 4">
    <name type="scientific">Marchantia polymorpha</name>
    <name type="common">Common liverwort</name>
    <name type="synonym">Marchantia aquatica</name>
    <dbReference type="NCBI Taxonomy" id="3197"/>
    <lineage>
        <taxon>Eukaryota</taxon>
        <taxon>Viridiplantae</taxon>
        <taxon>Streptophyta</taxon>
        <taxon>Embryophyta</taxon>
        <taxon>Marchantiophyta</taxon>
        <taxon>Marchantiopsida</taxon>
        <taxon>Marchantiidae</taxon>
        <taxon>Marchantiales</taxon>
        <taxon>Marchantiaceae</taxon>
        <taxon>Marchantia</taxon>
    </lineage>
</organism>
<dbReference type="CDD" id="cd22904">
    <property type="entry name" value="NDUFA3_plant"/>
    <property type="match status" value="1"/>
</dbReference>
<dbReference type="AlphaFoldDB" id="A0A2R6W693"/>
<gene>
    <name evidence="3" type="ORF">MARPO_0142s0011</name>
</gene>
<dbReference type="InterPro" id="IPR059243">
    <property type="entry name" value="At2g46540-like"/>
</dbReference>
<keyword evidence="2" id="KW-0472">Membrane</keyword>
<keyword evidence="4" id="KW-1185">Reference proteome</keyword>
<dbReference type="PANTHER" id="PTHR36026:SF1">
    <property type="entry name" value="OS05G0542100 PROTEIN"/>
    <property type="match status" value="1"/>
</dbReference>
<dbReference type="PANTHER" id="PTHR36026">
    <property type="entry name" value="OS05G0542100 PROTEIN"/>
    <property type="match status" value="1"/>
</dbReference>
<keyword evidence="2" id="KW-1133">Transmembrane helix</keyword>
<dbReference type="Gramene" id="Mp3g18840.1">
    <property type="protein sequence ID" value="Mp3g18840.1.cds"/>
    <property type="gene ID" value="Mp3g18840"/>
</dbReference>
<reference evidence="4" key="1">
    <citation type="journal article" date="2017" name="Cell">
        <title>Insights into land plant evolution garnered from the Marchantia polymorpha genome.</title>
        <authorList>
            <person name="Bowman J.L."/>
            <person name="Kohchi T."/>
            <person name="Yamato K.T."/>
            <person name="Jenkins J."/>
            <person name="Shu S."/>
            <person name="Ishizaki K."/>
            <person name="Yamaoka S."/>
            <person name="Nishihama R."/>
            <person name="Nakamura Y."/>
            <person name="Berger F."/>
            <person name="Adam C."/>
            <person name="Aki S.S."/>
            <person name="Althoff F."/>
            <person name="Araki T."/>
            <person name="Arteaga-Vazquez M.A."/>
            <person name="Balasubrmanian S."/>
            <person name="Barry K."/>
            <person name="Bauer D."/>
            <person name="Boehm C.R."/>
            <person name="Briginshaw L."/>
            <person name="Caballero-Perez J."/>
            <person name="Catarino B."/>
            <person name="Chen F."/>
            <person name="Chiyoda S."/>
            <person name="Chovatia M."/>
            <person name="Davies K.M."/>
            <person name="Delmans M."/>
            <person name="Demura T."/>
            <person name="Dierschke T."/>
            <person name="Dolan L."/>
            <person name="Dorantes-Acosta A.E."/>
            <person name="Eklund D.M."/>
            <person name="Florent S.N."/>
            <person name="Flores-Sandoval E."/>
            <person name="Fujiyama A."/>
            <person name="Fukuzawa H."/>
            <person name="Galik B."/>
            <person name="Grimanelli D."/>
            <person name="Grimwood J."/>
            <person name="Grossniklaus U."/>
            <person name="Hamada T."/>
            <person name="Haseloff J."/>
            <person name="Hetherington A.J."/>
            <person name="Higo A."/>
            <person name="Hirakawa Y."/>
            <person name="Hundley H.N."/>
            <person name="Ikeda Y."/>
            <person name="Inoue K."/>
            <person name="Inoue S.I."/>
            <person name="Ishida S."/>
            <person name="Jia Q."/>
            <person name="Kakita M."/>
            <person name="Kanazawa T."/>
            <person name="Kawai Y."/>
            <person name="Kawashima T."/>
            <person name="Kennedy M."/>
            <person name="Kinose K."/>
            <person name="Kinoshita T."/>
            <person name="Kohara Y."/>
            <person name="Koide E."/>
            <person name="Komatsu K."/>
            <person name="Kopischke S."/>
            <person name="Kubo M."/>
            <person name="Kyozuka J."/>
            <person name="Lagercrantz U."/>
            <person name="Lin S.S."/>
            <person name="Lindquist E."/>
            <person name="Lipzen A.M."/>
            <person name="Lu C.W."/>
            <person name="De Luna E."/>
            <person name="Martienssen R.A."/>
            <person name="Minamino N."/>
            <person name="Mizutani M."/>
            <person name="Mizutani M."/>
            <person name="Mochizuki N."/>
            <person name="Monte I."/>
            <person name="Mosher R."/>
            <person name="Nagasaki H."/>
            <person name="Nakagami H."/>
            <person name="Naramoto S."/>
            <person name="Nishitani K."/>
            <person name="Ohtani M."/>
            <person name="Okamoto T."/>
            <person name="Okumura M."/>
            <person name="Phillips J."/>
            <person name="Pollak B."/>
            <person name="Reinders A."/>
            <person name="Rovekamp M."/>
            <person name="Sano R."/>
            <person name="Sawa S."/>
            <person name="Schmid M.W."/>
            <person name="Shirakawa M."/>
            <person name="Solano R."/>
            <person name="Spunde A."/>
            <person name="Suetsugu N."/>
            <person name="Sugano S."/>
            <person name="Sugiyama A."/>
            <person name="Sun R."/>
            <person name="Suzuki Y."/>
            <person name="Takenaka M."/>
            <person name="Takezawa D."/>
            <person name="Tomogane H."/>
            <person name="Tsuzuki M."/>
            <person name="Ueda T."/>
            <person name="Umeda M."/>
            <person name="Ward J.M."/>
            <person name="Watanabe Y."/>
            <person name="Yazaki K."/>
            <person name="Yokoyama R."/>
            <person name="Yoshitake Y."/>
            <person name="Yotsui I."/>
            <person name="Zachgo S."/>
            <person name="Schmutz J."/>
        </authorList>
    </citation>
    <scope>NUCLEOTIDE SEQUENCE [LARGE SCALE GENOMIC DNA]</scope>
    <source>
        <strain evidence="4">Tak-1</strain>
    </source>
</reference>
<keyword evidence="2" id="KW-0812">Transmembrane</keyword>
<name>A0A2R6W693_MARPO</name>
<evidence type="ECO:0000313" key="4">
    <source>
        <dbReference type="Proteomes" id="UP000244005"/>
    </source>
</evidence>
<evidence type="ECO:0000256" key="1">
    <source>
        <dbReference type="SAM" id="MobiDB-lite"/>
    </source>
</evidence>
<dbReference type="OrthoDB" id="541556at2759"/>
<feature type="region of interest" description="Disordered" evidence="1">
    <location>
        <begin position="42"/>
        <end position="65"/>
    </location>
</feature>
<dbReference type="EMBL" id="KZ772947">
    <property type="protein sequence ID" value="PTQ29380.1"/>
    <property type="molecule type" value="Genomic_DNA"/>
</dbReference>
<feature type="transmembrane region" description="Helical" evidence="2">
    <location>
        <begin position="12"/>
        <end position="33"/>
    </location>
</feature>
<dbReference type="Proteomes" id="UP000244005">
    <property type="component" value="Unassembled WGS sequence"/>
</dbReference>
<protein>
    <submittedName>
        <fullName evidence="3">Uncharacterized protein</fullName>
    </submittedName>
</protein>
<evidence type="ECO:0000256" key="2">
    <source>
        <dbReference type="SAM" id="Phobius"/>
    </source>
</evidence>
<accession>A0A2R6W693</accession>
<sequence length="65" mass="6689">MASQAIRTMIALDPVISASCILSVIGLSLPVVVPPIRNAMSGSEPVKPPKLSEVVEGMRGSGSRS</sequence>